<dbReference type="EMBL" id="JH668452">
    <property type="protein sequence ID" value="KAG6453871.1"/>
    <property type="molecule type" value="Genomic_DNA"/>
</dbReference>
<dbReference type="InterPro" id="IPR027377">
    <property type="entry name" value="ZAR1/RTP1-5-like_Znf-3CxxC"/>
</dbReference>
<dbReference type="InterPro" id="IPR057809">
    <property type="entry name" value="ZCCHC24_C"/>
</dbReference>
<evidence type="ECO:0000259" key="4">
    <source>
        <dbReference type="SMART" id="SM01328"/>
    </source>
</evidence>
<evidence type="ECO:0000256" key="2">
    <source>
        <dbReference type="ARBA" id="ARBA00022771"/>
    </source>
</evidence>
<dbReference type="GO" id="GO:0008270">
    <property type="term" value="F:zinc ion binding"/>
    <property type="evidence" value="ECO:0007669"/>
    <property type="project" value="UniProtKB-KW"/>
</dbReference>
<evidence type="ECO:0000256" key="1">
    <source>
        <dbReference type="ARBA" id="ARBA00022723"/>
    </source>
</evidence>
<evidence type="ECO:0000256" key="3">
    <source>
        <dbReference type="ARBA" id="ARBA00022833"/>
    </source>
</evidence>
<dbReference type="Pfam" id="PF17180">
    <property type="entry name" value="Zn_ribbon_3CxxC_2"/>
    <property type="match status" value="1"/>
</dbReference>
<feature type="domain" description="3CxxC-type" evidence="4">
    <location>
        <begin position="62"/>
        <end position="130"/>
    </location>
</feature>
<evidence type="ECO:0000313" key="6">
    <source>
        <dbReference type="Proteomes" id="UP000791440"/>
    </source>
</evidence>
<evidence type="ECO:0000313" key="5">
    <source>
        <dbReference type="EMBL" id="KAG6453871.1"/>
    </source>
</evidence>
<dbReference type="Proteomes" id="UP000791440">
    <property type="component" value="Unassembled WGS sequence"/>
</dbReference>
<keyword evidence="3" id="KW-0862">Zinc</keyword>
<sequence>MVSPNSDKKPPRYSCKYWCNDCCRSWTSFKLEPEKINKCDNCKNKAPVTELKMSSSYTGSGRCFGEYRCKKCNRMWMSGNSWVGYGQECTNCKIMVMPHKQTPLEKPDGLDKSDLEKPHPQELCQKCKALGRCCRTDYN</sequence>
<reference evidence="5" key="2">
    <citation type="submission" date="2020-12" db="EMBL/GenBank/DDBJ databases">
        <authorList>
            <person name="Kanost M."/>
        </authorList>
    </citation>
    <scope>NUCLEOTIDE SEQUENCE</scope>
</reference>
<reference evidence="5" key="1">
    <citation type="journal article" date="2016" name="Insect Biochem. Mol. Biol.">
        <title>Multifaceted biological insights from a draft genome sequence of the tobacco hornworm moth, Manduca sexta.</title>
        <authorList>
            <person name="Kanost M.R."/>
            <person name="Arrese E.L."/>
            <person name="Cao X."/>
            <person name="Chen Y.R."/>
            <person name="Chellapilla S."/>
            <person name="Goldsmith M.R."/>
            <person name="Grosse-Wilde E."/>
            <person name="Heckel D.G."/>
            <person name="Herndon N."/>
            <person name="Jiang H."/>
            <person name="Papanicolaou A."/>
            <person name="Qu J."/>
            <person name="Soulages J.L."/>
            <person name="Vogel H."/>
            <person name="Walters J."/>
            <person name="Waterhouse R.M."/>
            <person name="Ahn S.J."/>
            <person name="Almeida F.C."/>
            <person name="An C."/>
            <person name="Aqrawi P."/>
            <person name="Bretschneider A."/>
            <person name="Bryant W.B."/>
            <person name="Bucks S."/>
            <person name="Chao H."/>
            <person name="Chevignon G."/>
            <person name="Christen J.M."/>
            <person name="Clarke D.F."/>
            <person name="Dittmer N.T."/>
            <person name="Ferguson L.C.F."/>
            <person name="Garavelou S."/>
            <person name="Gordon K.H.J."/>
            <person name="Gunaratna R.T."/>
            <person name="Han Y."/>
            <person name="Hauser F."/>
            <person name="He Y."/>
            <person name="Heidel-Fischer H."/>
            <person name="Hirsh A."/>
            <person name="Hu Y."/>
            <person name="Jiang H."/>
            <person name="Kalra D."/>
            <person name="Klinner C."/>
            <person name="Konig C."/>
            <person name="Kovar C."/>
            <person name="Kroll A.R."/>
            <person name="Kuwar S.S."/>
            <person name="Lee S.L."/>
            <person name="Lehman R."/>
            <person name="Li K."/>
            <person name="Li Z."/>
            <person name="Liang H."/>
            <person name="Lovelace S."/>
            <person name="Lu Z."/>
            <person name="Mansfield J.H."/>
            <person name="McCulloch K.J."/>
            <person name="Mathew T."/>
            <person name="Morton B."/>
            <person name="Muzny D.M."/>
            <person name="Neunemann D."/>
            <person name="Ongeri F."/>
            <person name="Pauchet Y."/>
            <person name="Pu L.L."/>
            <person name="Pyrousis I."/>
            <person name="Rao X.J."/>
            <person name="Redding A."/>
            <person name="Roesel C."/>
            <person name="Sanchez-Gracia A."/>
            <person name="Schaack S."/>
            <person name="Shukla A."/>
            <person name="Tetreau G."/>
            <person name="Wang Y."/>
            <person name="Xiong G.H."/>
            <person name="Traut W."/>
            <person name="Walsh T.K."/>
            <person name="Worley K.C."/>
            <person name="Wu D."/>
            <person name="Wu W."/>
            <person name="Wu Y.Q."/>
            <person name="Zhang X."/>
            <person name="Zou Z."/>
            <person name="Zucker H."/>
            <person name="Briscoe A.D."/>
            <person name="Burmester T."/>
            <person name="Clem R.J."/>
            <person name="Feyereisen R."/>
            <person name="Grimmelikhuijzen C.J.P."/>
            <person name="Hamodrakas S.J."/>
            <person name="Hansson B.S."/>
            <person name="Huguet E."/>
            <person name="Jermiin L.S."/>
            <person name="Lan Q."/>
            <person name="Lehman H.K."/>
            <person name="Lorenzen M."/>
            <person name="Merzendorfer H."/>
            <person name="Michalopoulos I."/>
            <person name="Morton D.B."/>
            <person name="Muthukrishnan S."/>
            <person name="Oakeshott J.G."/>
            <person name="Palmer W."/>
            <person name="Park Y."/>
            <person name="Passarelli A.L."/>
            <person name="Rozas J."/>
            <person name="Schwartz L.M."/>
            <person name="Smith W."/>
            <person name="Southgate A."/>
            <person name="Vilcinskas A."/>
            <person name="Vogt R."/>
            <person name="Wang P."/>
            <person name="Werren J."/>
            <person name="Yu X.Q."/>
            <person name="Zhou J.J."/>
            <person name="Brown S.J."/>
            <person name="Scherer S.E."/>
            <person name="Richards S."/>
            <person name="Blissard G.W."/>
        </authorList>
    </citation>
    <scope>NUCLEOTIDE SEQUENCE</scope>
</reference>
<proteinExistence type="predicted"/>
<keyword evidence="2" id="KW-0863">Zinc-finger</keyword>
<accession>A0A921Z9K5</accession>
<dbReference type="Pfam" id="PF23490">
    <property type="entry name" value="ZCCHC24_C"/>
    <property type="match status" value="1"/>
</dbReference>
<organism evidence="5 6">
    <name type="scientific">Manduca sexta</name>
    <name type="common">Tobacco hawkmoth</name>
    <name type="synonym">Tobacco hornworm</name>
    <dbReference type="NCBI Taxonomy" id="7130"/>
    <lineage>
        <taxon>Eukaryota</taxon>
        <taxon>Metazoa</taxon>
        <taxon>Ecdysozoa</taxon>
        <taxon>Arthropoda</taxon>
        <taxon>Hexapoda</taxon>
        <taxon>Insecta</taxon>
        <taxon>Pterygota</taxon>
        <taxon>Neoptera</taxon>
        <taxon>Endopterygota</taxon>
        <taxon>Lepidoptera</taxon>
        <taxon>Glossata</taxon>
        <taxon>Ditrysia</taxon>
        <taxon>Bombycoidea</taxon>
        <taxon>Sphingidae</taxon>
        <taxon>Sphinginae</taxon>
        <taxon>Sphingini</taxon>
        <taxon>Manduca</taxon>
    </lineage>
</organism>
<dbReference type="InterPro" id="IPR033446">
    <property type="entry name" value="ZCCHC24_Znf-3CxxC"/>
</dbReference>
<keyword evidence="6" id="KW-1185">Reference proteome</keyword>
<gene>
    <name evidence="5" type="ORF">O3G_MSEX008379</name>
</gene>
<keyword evidence="1" id="KW-0479">Metal-binding</keyword>
<name>A0A921Z9K5_MANSE</name>
<dbReference type="AlphaFoldDB" id="A0A921Z9K5"/>
<dbReference type="SMART" id="SM01328">
    <property type="entry name" value="zf-3CxxC"/>
    <property type="match status" value="1"/>
</dbReference>
<comment type="caution">
    <text evidence="5">The sequence shown here is derived from an EMBL/GenBank/DDBJ whole genome shotgun (WGS) entry which is preliminary data.</text>
</comment>
<protein>
    <recommendedName>
        <fullName evidence="4">3CxxC-type domain-containing protein</fullName>
    </recommendedName>
</protein>